<keyword evidence="2" id="KW-0863">Zinc-finger</keyword>
<evidence type="ECO:0000256" key="1">
    <source>
        <dbReference type="ARBA" id="ARBA00022723"/>
    </source>
</evidence>
<evidence type="ECO:0000259" key="6">
    <source>
        <dbReference type="Pfam" id="PF01258"/>
    </source>
</evidence>
<sequence length="130" mass="14948">MDAATCAQMRERLLSLRDELIAKGKESIPPARTDAVAQPDEDEAPLTEMTQSIASSRNRERAQKLAAIREALLLIDEDPEEYGMCEDCEEPIKRRRLELMPWVSVCVQCQEKRERDGRVPSSRRNLTDYR</sequence>
<feature type="region of interest" description="Disordered" evidence="5">
    <location>
        <begin position="24"/>
        <end position="44"/>
    </location>
</feature>
<evidence type="ECO:0000256" key="5">
    <source>
        <dbReference type="SAM" id="MobiDB-lite"/>
    </source>
</evidence>
<dbReference type="PROSITE" id="PS51128">
    <property type="entry name" value="ZF_DKSA_2"/>
    <property type="match status" value="1"/>
</dbReference>
<keyword evidence="3" id="KW-0862">Zinc</keyword>
<evidence type="ECO:0000313" key="8">
    <source>
        <dbReference type="Proteomes" id="UP000005801"/>
    </source>
</evidence>
<dbReference type="Proteomes" id="UP000005801">
    <property type="component" value="Unassembled WGS sequence"/>
</dbReference>
<dbReference type="GO" id="GO:0008270">
    <property type="term" value="F:zinc ion binding"/>
    <property type="evidence" value="ECO:0007669"/>
    <property type="project" value="UniProtKB-KW"/>
</dbReference>
<dbReference type="PROSITE" id="PS01102">
    <property type="entry name" value="ZF_DKSA_1"/>
    <property type="match status" value="1"/>
</dbReference>
<proteinExistence type="predicted"/>
<evidence type="ECO:0000256" key="2">
    <source>
        <dbReference type="ARBA" id="ARBA00022771"/>
    </source>
</evidence>
<protein>
    <submittedName>
        <fullName evidence="7">Transcriptional regulator, TraR/DksA family protein</fullName>
    </submittedName>
</protein>
<reference evidence="7 8" key="1">
    <citation type="submission" date="2007-06" db="EMBL/GenBank/DDBJ databases">
        <authorList>
            <person name="Shimkets L."/>
            <person name="Ferriera S."/>
            <person name="Johnson J."/>
            <person name="Kravitz S."/>
            <person name="Beeson K."/>
            <person name="Sutton G."/>
            <person name="Rogers Y.-H."/>
            <person name="Friedman R."/>
            <person name="Frazier M."/>
            <person name="Venter J.C."/>
        </authorList>
    </citation>
    <scope>NUCLEOTIDE SEQUENCE [LARGE SCALE GENOMIC DNA]</scope>
    <source>
        <strain evidence="7 8">SIR-1</strain>
    </source>
</reference>
<dbReference type="EMBL" id="ABCS01000007">
    <property type="protein sequence ID" value="EDM80913.1"/>
    <property type="molecule type" value="Genomic_DNA"/>
</dbReference>
<dbReference type="SUPFAM" id="SSF57716">
    <property type="entry name" value="Glucocorticoid receptor-like (DNA-binding domain)"/>
    <property type="match status" value="1"/>
</dbReference>
<dbReference type="InterPro" id="IPR020458">
    <property type="entry name" value="Znf_DskA_TraR_CS"/>
</dbReference>
<organism evidence="7 8">
    <name type="scientific">Plesiocystis pacifica SIR-1</name>
    <dbReference type="NCBI Taxonomy" id="391625"/>
    <lineage>
        <taxon>Bacteria</taxon>
        <taxon>Pseudomonadati</taxon>
        <taxon>Myxococcota</taxon>
        <taxon>Polyangia</taxon>
        <taxon>Nannocystales</taxon>
        <taxon>Nannocystaceae</taxon>
        <taxon>Plesiocystis</taxon>
    </lineage>
</organism>
<dbReference type="Pfam" id="PF01258">
    <property type="entry name" value="zf-dskA_traR"/>
    <property type="match status" value="1"/>
</dbReference>
<gene>
    <name evidence="7" type="ORF">PPSIR1_28423</name>
</gene>
<dbReference type="STRING" id="391625.PPSIR1_28423"/>
<evidence type="ECO:0000256" key="3">
    <source>
        <dbReference type="ARBA" id="ARBA00022833"/>
    </source>
</evidence>
<dbReference type="PANTHER" id="PTHR33823">
    <property type="entry name" value="RNA POLYMERASE-BINDING TRANSCRIPTION FACTOR DKSA-RELATED"/>
    <property type="match status" value="1"/>
</dbReference>
<evidence type="ECO:0000313" key="7">
    <source>
        <dbReference type="EMBL" id="EDM80913.1"/>
    </source>
</evidence>
<accession>A6FZV7</accession>
<dbReference type="RefSeq" id="WP_006970006.1">
    <property type="nucleotide sequence ID" value="NZ_ABCS01000007.1"/>
</dbReference>
<dbReference type="PANTHER" id="PTHR33823:SF4">
    <property type="entry name" value="GENERAL STRESS PROTEIN 16O"/>
    <property type="match status" value="1"/>
</dbReference>
<dbReference type="eggNOG" id="COG1734">
    <property type="taxonomic scope" value="Bacteria"/>
</dbReference>
<dbReference type="Gene3D" id="1.20.120.910">
    <property type="entry name" value="DksA, coiled-coil domain"/>
    <property type="match status" value="1"/>
</dbReference>
<dbReference type="AlphaFoldDB" id="A6FZV7"/>
<feature type="domain" description="Zinc finger DksA/TraR C4-type" evidence="6">
    <location>
        <begin position="82"/>
        <end position="115"/>
    </location>
</feature>
<comment type="caution">
    <text evidence="7">The sequence shown here is derived from an EMBL/GenBank/DDBJ whole genome shotgun (WGS) entry which is preliminary data.</text>
</comment>
<dbReference type="InterPro" id="IPR000962">
    <property type="entry name" value="Znf_DskA_TraR"/>
</dbReference>
<dbReference type="OrthoDB" id="1121111at2"/>
<feature type="zinc finger region" description="dksA C4-type" evidence="4">
    <location>
        <begin position="85"/>
        <end position="109"/>
    </location>
</feature>
<keyword evidence="1" id="KW-0479">Metal-binding</keyword>
<keyword evidence="8" id="KW-1185">Reference proteome</keyword>
<name>A6FZV7_9BACT</name>
<evidence type="ECO:0000256" key="4">
    <source>
        <dbReference type="PROSITE-ProRule" id="PRU00510"/>
    </source>
</evidence>